<evidence type="ECO:0000256" key="1">
    <source>
        <dbReference type="ARBA" id="ARBA00004777"/>
    </source>
</evidence>
<dbReference type="InterPro" id="IPR046346">
    <property type="entry name" value="Aminoacid_DH-like_N_sf"/>
</dbReference>
<dbReference type="EMBL" id="LXWW01000052">
    <property type="protein sequence ID" value="OAO16988.1"/>
    <property type="molecule type" value="Genomic_DNA"/>
</dbReference>
<dbReference type="Pfam" id="PF00763">
    <property type="entry name" value="THF_DHG_CYH"/>
    <property type="match status" value="1"/>
</dbReference>
<dbReference type="PANTHER" id="PTHR48099">
    <property type="entry name" value="C-1-TETRAHYDROFOLATE SYNTHASE, CYTOPLASMIC-RELATED"/>
    <property type="match status" value="1"/>
</dbReference>
<gene>
    <name evidence="7" type="ORF">AV274_1298</name>
</gene>
<dbReference type="PANTHER" id="PTHR48099:SF5">
    <property type="entry name" value="C-1-TETRAHYDROFOLATE SYNTHASE, CYTOPLASMIC"/>
    <property type="match status" value="1"/>
</dbReference>
<comment type="caution">
    <text evidence="7">The sequence shown here is derived from an EMBL/GenBank/DDBJ whole genome shotgun (WGS) entry which is preliminary data.</text>
</comment>
<dbReference type="STRING" id="478820.A0A196SIX3"/>
<dbReference type="Proteomes" id="UP000078348">
    <property type="component" value="Unassembled WGS sequence"/>
</dbReference>
<dbReference type="GO" id="GO:0005829">
    <property type="term" value="C:cytosol"/>
    <property type="evidence" value="ECO:0007669"/>
    <property type="project" value="TreeGrafter"/>
</dbReference>
<evidence type="ECO:0000256" key="3">
    <source>
        <dbReference type="ARBA" id="ARBA00022857"/>
    </source>
</evidence>
<keyword evidence="3" id="KW-0521">NADP</keyword>
<feature type="domain" description="Tetrahydrofolate dehydrogenase/cyclohydrolase catalytic" evidence="6">
    <location>
        <begin position="6"/>
        <end position="81"/>
    </location>
</feature>
<keyword evidence="2" id="KW-0378">Hydrolase</keyword>
<evidence type="ECO:0000313" key="7">
    <source>
        <dbReference type="EMBL" id="OAO16988.1"/>
    </source>
</evidence>
<evidence type="ECO:0000259" key="6">
    <source>
        <dbReference type="Pfam" id="PF00763"/>
    </source>
</evidence>
<comment type="pathway">
    <text evidence="1">One-carbon metabolism; tetrahydrofolate interconversion.</text>
</comment>
<evidence type="ECO:0000256" key="4">
    <source>
        <dbReference type="ARBA" id="ARBA00023002"/>
    </source>
</evidence>
<organism evidence="7 8">
    <name type="scientific">Blastocystis sp. subtype 1 (strain ATCC 50177 / NandII)</name>
    <dbReference type="NCBI Taxonomy" id="478820"/>
    <lineage>
        <taxon>Eukaryota</taxon>
        <taxon>Sar</taxon>
        <taxon>Stramenopiles</taxon>
        <taxon>Bigyra</taxon>
        <taxon>Opalozoa</taxon>
        <taxon>Opalinata</taxon>
        <taxon>Blastocystidae</taxon>
        <taxon>Blastocystis</taxon>
    </lineage>
</organism>
<dbReference type="GO" id="GO:0004488">
    <property type="term" value="F:methylenetetrahydrofolate dehydrogenase (NADP+) activity"/>
    <property type="evidence" value="ECO:0007669"/>
    <property type="project" value="InterPro"/>
</dbReference>
<proteinExistence type="predicted"/>
<reference evidence="7 8" key="1">
    <citation type="submission" date="2016-05" db="EMBL/GenBank/DDBJ databases">
        <title>Nuclear genome of Blastocystis sp. subtype 1 NandII.</title>
        <authorList>
            <person name="Gentekaki E."/>
            <person name="Curtis B."/>
            <person name="Stairs C."/>
            <person name="Eme L."/>
            <person name="Herman E."/>
            <person name="Klimes V."/>
            <person name="Arias M.C."/>
            <person name="Elias M."/>
            <person name="Hilliou F."/>
            <person name="Klute M."/>
            <person name="Malik S.-B."/>
            <person name="Pightling A."/>
            <person name="Rachubinski R."/>
            <person name="Salas D."/>
            <person name="Schlacht A."/>
            <person name="Suga H."/>
            <person name="Archibald J."/>
            <person name="Ball S.G."/>
            <person name="Clark G."/>
            <person name="Dacks J."/>
            <person name="Van Der Giezen M."/>
            <person name="Tsaousis A."/>
            <person name="Roger A."/>
        </authorList>
    </citation>
    <scope>NUCLEOTIDE SEQUENCE [LARGE SCALE GENOMIC DNA]</scope>
    <source>
        <strain evidence="8">ATCC 50177 / NandII</strain>
    </source>
</reference>
<keyword evidence="8" id="KW-1185">Reference proteome</keyword>
<protein>
    <submittedName>
        <fullName evidence="7">5,10-methylenetetrahydrofolate dehydrogenase</fullName>
    </submittedName>
</protein>
<dbReference type="SUPFAM" id="SSF53223">
    <property type="entry name" value="Aminoacid dehydrogenase-like, N-terminal domain"/>
    <property type="match status" value="1"/>
</dbReference>
<dbReference type="AlphaFoldDB" id="A0A196SIX3"/>
<dbReference type="GO" id="GO:0035999">
    <property type="term" value="P:tetrahydrofolate interconversion"/>
    <property type="evidence" value="ECO:0007669"/>
    <property type="project" value="TreeGrafter"/>
</dbReference>
<keyword evidence="5" id="KW-0511">Multifunctional enzyme</keyword>
<keyword evidence="4" id="KW-0560">Oxidoreductase</keyword>
<dbReference type="OrthoDB" id="5126881at2759"/>
<evidence type="ECO:0000256" key="2">
    <source>
        <dbReference type="ARBA" id="ARBA00022801"/>
    </source>
</evidence>
<dbReference type="Gene3D" id="3.40.50.10860">
    <property type="entry name" value="Leucine Dehydrogenase, chain A, domain 1"/>
    <property type="match status" value="1"/>
</dbReference>
<dbReference type="InterPro" id="IPR000672">
    <property type="entry name" value="THF_DH/CycHdrlase"/>
</dbReference>
<dbReference type="InterPro" id="IPR020630">
    <property type="entry name" value="THF_DH/CycHdrlase_cat_dom"/>
</dbReference>
<evidence type="ECO:0000256" key="5">
    <source>
        <dbReference type="ARBA" id="ARBA00023268"/>
    </source>
</evidence>
<dbReference type="PRINTS" id="PR00085">
    <property type="entry name" value="THFDHDRGNASE"/>
</dbReference>
<feature type="non-terminal residue" evidence="7">
    <location>
        <position position="82"/>
    </location>
</feature>
<evidence type="ECO:0000313" key="8">
    <source>
        <dbReference type="Proteomes" id="UP000078348"/>
    </source>
</evidence>
<sequence>MADKIIDGKKVAEDIHAECLAETKKMLEETGKAPGLAVILVGERKDSQTYVRSKKRMCVKDGITPFDYTFPEDISEEELLKT</sequence>
<name>A0A196SIX3_BLAHN</name>
<dbReference type="GO" id="GO:0004477">
    <property type="term" value="F:methenyltetrahydrofolate cyclohydrolase activity"/>
    <property type="evidence" value="ECO:0007669"/>
    <property type="project" value="TreeGrafter"/>
</dbReference>
<accession>A0A196SIX3</accession>